<reference evidence="3" key="1">
    <citation type="submission" date="2016-10" db="EMBL/GenBank/DDBJ databases">
        <authorList>
            <person name="Varghese N."/>
            <person name="Submissions S."/>
        </authorList>
    </citation>
    <scope>NUCLEOTIDE SEQUENCE [LARGE SCALE GENOMIC DNA]</scope>
    <source>
        <strain evidence="3">DSM 9751</strain>
    </source>
</reference>
<protein>
    <submittedName>
        <fullName evidence="2">Uncharacterized protein</fullName>
    </submittedName>
</protein>
<evidence type="ECO:0000256" key="1">
    <source>
        <dbReference type="SAM" id="MobiDB-lite"/>
    </source>
</evidence>
<feature type="region of interest" description="Disordered" evidence="1">
    <location>
        <begin position="114"/>
        <end position="137"/>
    </location>
</feature>
<sequence>MNSNSDKEISFQPRVADWLNDCFGQEIAADVIERNHRFLEEALELVQACNCSADEAHKLVDYVFGRDVGDKPQEVGGVLVTLAALCAAQGVDMHQAGEVELARISQPETVVRIREKQKRKPAMSPLPGSYPDRESMSQPSTLRYVVAKTIGGYTRGSKDEIEVIGVYDDEEVAAKVRLISSAQIFEVEMNTLAAGLLANAGQLFGSDSIGFQLMASKLTAK</sequence>
<keyword evidence="3" id="KW-1185">Reference proteome</keyword>
<dbReference type="EMBL" id="FNTJ01000003">
    <property type="protein sequence ID" value="SED32026.1"/>
    <property type="molecule type" value="Genomic_DNA"/>
</dbReference>
<proteinExistence type="predicted"/>
<accession>A0A1H4ZP95</accession>
<evidence type="ECO:0000313" key="2">
    <source>
        <dbReference type="EMBL" id="SED32026.1"/>
    </source>
</evidence>
<organism evidence="2 3">
    <name type="scientific">Pseudomonas saponiphila</name>
    <dbReference type="NCBI Taxonomy" id="556534"/>
    <lineage>
        <taxon>Bacteria</taxon>
        <taxon>Pseudomonadati</taxon>
        <taxon>Pseudomonadota</taxon>
        <taxon>Gammaproteobacteria</taxon>
        <taxon>Pseudomonadales</taxon>
        <taxon>Pseudomonadaceae</taxon>
        <taxon>Pseudomonas</taxon>
    </lineage>
</organism>
<dbReference type="Proteomes" id="UP000198982">
    <property type="component" value="Unassembled WGS sequence"/>
</dbReference>
<gene>
    <name evidence="2" type="ORF">SAMN05216178_6769</name>
</gene>
<dbReference type="AlphaFoldDB" id="A0A1H4ZP95"/>
<dbReference type="RefSeq" id="WP_208605344.1">
    <property type="nucleotide sequence ID" value="NZ_FNTJ01000003.1"/>
</dbReference>
<name>A0A1H4ZP95_9PSED</name>
<evidence type="ECO:0000313" key="3">
    <source>
        <dbReference type="Proteomes" id="UP000198982"/>
    </source>
</evidence>